<reference evidence="12" key="1">
    <citation type="journal article" date="2020" name="mSystems">
        <title>Genome- and Community-Level Interaction Insights into Carbon Utilization and Element Cycling Functions of Hydrothermarchaeota in Hydrothermal Sediment.</title>
        <authorList>
            <person name="Zhou Z."/>
            <person name="Liu Y."/>
            <person name="Xu W."/>
            <person name="Pan J."/>
            <person name="Luo Z.H."/>
            <person name="Li M."/>
        </authorList>
    </citation>
    <scope>NUCLEOTIDE SEQUENCE [LARGE SCALE GENOMIC DNA]</scope>
    <source>
        <strain evidence="12">SpSt-34</strain>
        <strain evidence="13">SpSt-69</strain>
    </source>
</reference>
<evidence type="ECO:0000259" key="11">
    <source>
        <dbReference type="PROSITE" id="PS50059"/>
    </source>
</evidence>
<keyword evidence="7 9" id="KW-0413">Isomerase</keyword>
<protein>
    <recommendedName>
        <fullName evidence="10">Peptidyl-prolyl cis-trans isomerase</fullName>
        <ecNumber evidence="10">5.2.1.8</ecNumber>
    </recommendedName>
</protein>
<evidence type="ECO:0000256" key="10">
    <source>
        <dbReference type="RuleBase" id="RU003915"/>
    </source>
</evidence>
<dbReference type="EMBL" id="DTDJ01000032">
    <property type="protein sequence ID" value="HGL17652.1"/>
    <property type="molecule type" value="Genomic_DNA"/>
</dbReference>
<evidence type="ECO:0000256" key="7">
    <source>
        <dbReference type="ARBA" id="ARBA00023235"/>
    </source>
</evidence>
<comment type="subcellular location">
    <subcellularLocation>
        <location evidence="2">Cytoplasm</location>
    </subcellularLocation>
</comment>
<dbReference type="InterPro" id="IPR001179">
    <property type="entry name" value="PPIase_FKBP_dom"/>
</dbReference>
<evidence type="ECO:0000256" key="8">
    <source>
        <dbReference type="ARBA" id="ARBA00037071"/>
    </source>
</evidence>
<feature type="domain" description="PPIase FKBP-type" evidence="11">
    <location>
        <begin position="7"/>
        <end position="94"/>
    </location>
</feature>
<evidence type="ECO:0000256" key="6">
    <source>
        <dbReference type="ARBA" id="ARBA00023186"/>
    </source>
</evidence>
<dbReference type="EMBL" id="DSOL01000031">
    <property type="protein sequence ID" value="HEN27289.1"/>
    <property type="molecule type" value="Genomic_DNA"/>
</dbReference>
<evidence type="ECO:0000256" key="5">
    <source>
        <dbReference type="ARBA" id="ARBA00023110"/>
    </source>
</evidence>
<comment type="catalytic activity">
    <reaction evidence="1 9 10">
        <text>[protein]-peptidylproline (omega=180) = [protein]-peptidylproline (omega=0)</text>
        <dbReference type="Rhea" id="RHEA:16237"/>
        <dbReference type="Rhea" id="RHEA-COMP:10747"/>
        <dbReference type="Rhea" id="RHEA-COMP:10748"/>
        <dbReference type="ChEBI" id="CHEBI:83833"/>
        <dbReference type="ChEBI" id="CHEBI:83834"/>
        <dbReference type="EC" id="5.2.1.8"/>
    </reaction>
</comment>
<accession>A0A7C2K3X0</accession>
<dbReference type="EC" id="5.2.1.8" evidence="10"/>
<proteinExistence type="inferred from homology"/>
<dbReference type="GO" id="GO:0003755">
    <property type="term" value="F:peptidyl-prolyl cis-trans isomerase activity"/>
    <property type="evidence" value="ECO:0007669"/>
    <property type="project" value="UniProtKB-UniRule"/>
</dbReference>
<comment type="caution">
    <text evidence="12">The sequence shown here is derived from an EMBL/GenBank/DDBJ whole genome shotgun (WGS) entry which is preliminary data.</text>
</comment>
<dbReference type="GO" id="GO:0042026">
    <property type="term" value="P:protein refolding"/>
    <property type="evidence" value="ECO:0007669"/>
    <property type="project" value="UniProtKB-ARBA"/>
</dbReference>
<evidence type="ECO:0000256" key="2">
    <source>
        <dbReference type="ARBA" id="ARBA00004496"/>
    </source>
</evidence>
<comment type="similarity">
    <text evidence="3 10">Belongs to the FKBP-type PPIase family.</text>
</comment>
<dbReference type="PROSITE" id="PS50059">
    <property type="entry name" value="FKBP_PPIASE"/>
    <property type="match status" value="1"/>
</dbReference>
<evidence type="ECO:0000256" key="9">
    <source>
        <dbReference type="PROSITE-ProRule" id="PRU00277"/>
    </source>
</evidence>
<dbReference type="InterPro" id="IPR046357">
    <property type="entry name" value="PPIase_dom_sf"/>
</dbReference>
<keyword evidence="6" id="KW-0143">Chaperone</keyword>
<keyword evidence="5 9" id="KW-0697">Rotamase</keyword>
<evidence type="ECO:0000256" key="3">
    <source>
        <dbReference type="ARBA" id="ARBA00006577"/>
    </source>
</evidence>
<dbReference type="Pfam" id="PF00254">
    <property type="entry name" value="FKBP_C"/>
    <property type="match status" value="1"/>
</dbReference>
<name>A0A7C2K3X0_UNCW3</name>
<dbReference type="PANTHER" id="PTHR47861:SF3">
    <property type="entry name" value="FKBP-TYPE PEPTIDYL-PROLYL CIS-TRANS ISOMERASE SLYD"/>
    <property type="match status" value="1"/>
</dbReference>
<dbReference type="AlphaFoldDB" id="A0A7C2K3X0"/>
<gene>
    <name evidence="12" type="ORF">ENQ77_01200</name>
    <name evidence="13" type="ORF">ENU66_04920</name>
</gene>
<evidence type="ECO:0000313" key="12">
    <source>
        <dbReference type="EMBL" id="HEN27289.1"/>
    </source>
</evidence>
<comment type="function">
    <text evidence="8">Also involved in hydrogenase metallocenter assembly, probably by participating in the nickel insertion step. This function in hydrogenase biosynthesis requires chaperone activity and the presence of the metal-binding domain, but not PPIase activity.</text>
</comment>
<organism evidence="12">
    <name type="scientific">candidate division WOR-3 bacterium</name>
    <dbReference type="NCBI Taxonomy" id="2052148"/>
    <lineage>
        <taxon>Bacteria</taxon>
        <taxon>Bacteria division WOR-3</taxon>
    </lineage>
</organism>
<keyword evidence="4" id="KW-0963">Cytoplasm</keyword>
<dbReference type="Gene3D" id="3.10.50.40">
    <property type="match status" value="1"/>
</dbReference>
<evidence type="ECO:0000313" key="13">
    <source>
        <dbReference type="EMBL" id="HGL17652.1"/>
    </source>
</evidence>
<sequence>MEVVDNKKVVAIEYTMTLDDGSLIDATKGEPFVFLFGVGEIFPKLEDEMKGMKVGEEKDIVLEPEEAFGEYDPEAVQVIPQEYFGEEEPIVGMQYYAHFEEGNEIPFYVKDVKDGNVTIDFNHPFAGHRIHFHIKVVNVRDASPEELEHGHAHHI</sequence>
<evidence type="ECO:0000256" key="4">
    <source>
        <dbReference type="ARBA" id="ARBA00022490"/>
    </source>
</evidence>
<evidence type="ECO:0000256" key="1">
    <source>
        <dbReference type="ARBA" id="ARBA00000971"/>
    </source>
</evidence>
<dbReference type="GO" id="GO:0005737">
    <property type="term" value="C:cytoplasm"/>
    <property type="evidence" value="ECO:0007669"/>
    <property type="project" value="UniProtKB-SubCell"/>
</dbReference>
<dbReference type="PANTHER" id="PTHR47861">
    <property type="entry name" value="FKBP-TYPE PEPTIDYL-PROLYL CIS-TRANS ISOMERASE SLYD"/>
    <property type="match status" value="1"/>
</dbReference>
<dbReference type="SUPFAM" id="SSF54534">
    <property type="entry name" value="FKBP-like"/>
    <property type="match status" value="1"/>
</dbReference>